<name>A0A5C3PWV3_9APHY</name>
<dbReference type="PANTHER" id="PTHR28041">
    <property type="entry name" value="54S RIBOSOMAL PROTEIN L25, MITOCHONDRIAL"/>
    <property type="match status" value="1"/>
</dbReference>
<gene>
    <name evidence="3" type="ORF">K466DRAFT_643386</name>
</gene>
<dbReference type="GO" id="GO:0003735">
    <property type="term" value="F:structural constituent of ribosome"/>
    <property type="evidence" value="ECO:0007669"/>
    <property type="project" value="InterPro"/>
</dbReference>
<evidence type="ECO:0000313" key="4">
    <source>
        <dbReference type="Proteomes" id="UP000308197"/>
    </source>
</evidence>
<accession>A0A5C3PWV3</accession>
<proteinExistence type="predicted"/>
<dbReference type="InterPro" id="IPR040922">
    <property type="entry name" value="Ribosomal_mL59_dom"/>
</dbReference>
<evidence type="ECO:0000256" key="1">
    <source>
        <dbReference type="SAM" id="MobiDB-lite"/>
    </source>
</evidence>
<protein>
    <recommendedName>
        <fullName evidence="2">Large ribosomal subunit protein mL59 domain-containing protein</fullName>
    </recommendedName>
</protein>
<feature type="region of interest" description="Disordered" evidence="1">
    <location>
        <begin position="180"/>
        <end position="202"/>
    </location>
</feature>
<dbReference type="AlphaFoldDB" id="A0A5C3PWV3"/>
<evidence type="ECO:0000313" key="3">
    <source>
        <dbReference type="EMBL" id="TFK92368.1"/>
    </source>
</evidence>
<dbReference type="Pfam" id="PF18126">
    <property type="entry name" value="Mitoc_mL59"/>
    <property type="match status" value="1"/>
</dbReference>
<evidence type="ECO:0000259" key="2">
    <source>
        <dbReference type="Pfam" id="PF18126"/>
    </source>
</evidence>
<feature type="compositionally biased region" description="Low complexity" evidence="1">
    <location>
        <begin position="86"/>
        <end position="101"/>
    </location>
</feature>
<reference evidence="3 4" key="1">
    <citation type="journal article" date="2019" name="Nat. Ecol. Evol.">
        <title>Megaphylogeny resolves global patterns of mushroom evolution.</title>
        <authorList>
            <person name="Varga T."/>
            <person name="Krizsan K."/>
            <person name="Foldi C."/>
            <person name="Dima B."/>
            <person name="Sanchez-Garcia M."/>
            <person name="Sanchez-Ramirez S."/>
            <person name="Szollosi G.J."/>
            <person name="Szarkandi J.G."/>
            <person name="Papp V."/>
            <person name="Albert L."/>
            <person name="Andreopoulos W."/>
            <person name="Angelini C."/>
            <person name="Antonin V."/>
            <person name="Barry K.W."/>
            <person name="Bougher N.L."/>
            <person name="Buchanan P."/>
            <person name="Buyck B."/>
            <person name="Bense V."/>
            <person name="Catcheside P."/>
            <person name="Chovatia M."/>
            <person name="Cooper J."/>
            <person name="Damon W."/>
            <person name="Desjardin D."/>
            <person name="Finy P."/>
            <person name="Geml J."/>
            <person name="Haridas S."/>
            <person name="Hughes K."/>
            <person name="Justo A."/>
            <person name="Karasinski D."/>
            <person name="Kautmanova I."/>
            <person name="Kiss B."/>
            <person name="Kocsube S."/>
            <person name="Kotiranta H."/>
            <person name="LaButti K.M."/>
            <person name="Lechner B.E."/>
            <person name="Liimatainen K."/>
            <person name="Lipzen A."/>
            <person name="Lukacs Z."/>
            <person name="Mihaltcheva S."/>
            <person name="Morgado L.N."/>
            <person name="Niskanen T."/>
            <person name="Noordeloos M.E."/>
            <person name="Ohm R.A."/>
            <person name="Ortiz-Santana B."/>
            <person name="Ovrebo C."/>
            <person name="Racz N."/>
            <person name="Riley R."/>
            <person name="Savchenko A."/>
            <person name="Shiryaev A."/>
            <person name="Soop K."/>
            <person name="Spirin V."/>
            <person name="Szebenyi C."/>
            <person name="Tomsovsky M."/>
            <person name="Tulloss R.E."/>
            <person name="Uehling J."/>
            <person name="Grigoriev I.V."/>
            <person name="Vagvolgyi C."/>
            <person name="Papp T."/>
            <person name="Martin F.M."/>
            <person name="Miettinen O."/>
            <person name="Hibbett D.S."/>
            <person name="Nagy L.G."/>
        </authorList>
    </citation>
    <scope>NUCLEOTIDE SEQUENCE [LARGE SCALE GENOMIC DNA]</scope>
    <source>
        <strain evidence="3 4">HHB13444</strain>
    </source>
</reference>
<dbReference type="EMBL" id="ML211000">
    <property type="protein sequence ID" value="TFK92368.1"/>
    <property type="molecule type" value="Genomic_DNA"/>
</dbReference>
<keyword evidence="4" id="KW-1185">Reference proteome</keyword>
<sequence length="202" mass="22739">MSAALQAVKQFRVRELAPVLKAQPTASTARPKILNPFLPHKNPESGRWAPAKYSLRRQADLVKQARASGMLHLLPPGPKLSPKDLAAASASTPISASTPTSDAMAPAAESSKSWWLSEVEWEGEFKEKEVKGADVGNRLYAGRKRMFKGHKWERTLEKRTWERKMLMKDMAARIERFRTTYRRKTPSPVSPARPVSYSKLPF</sequence>
<dbReference type="InterPro" id="IPR037507">
    <property type="entry name" value="Ribosomal_mL59"/>
</dbReference>
<dbReference type="STRING" id="1314778.A0A5C3PWV3"/>
<feature type="domain" description="Large ribosomal subunit protein mL59" evidence="2">
    <location>
        <begin position="6"/>
        <end position="178"/>
    </location>
</feature>
<organism evidence="3 4">
    <name type="scientific">Polyporus arcularius HHB13444</name>
    <dbReference type="NCBI Taxonomy" id="1314778"/>
    <lineage>
        <taxon>Eukaryota</taxon>
        <taxon>Fungi</taxon>
        <taxon>Dikarya</taxon>
        <taxon>Basidiomycota</taxon>
        <taxon>Agaricomycotina</taxon>
        <taxon>Agaricomycetes</taxon>
        <taxon>Polyporales</taxon>
        <taxon>Polyporaceae</taxon>
        <taxon>Polyporus</taxon>
    </lineage>
</organism>
<dbReference type="InParanoid" id="A0A5C3PWV3"/>
<dbReference type="Proteomes" id="UP000308197">
    <property type="component" value="Unassembled WGS sequence"/>
</dbReference>
<feature type="region of interest" description="Disordered" evidence="1">
    <location>
        <begin position="75"/>
        <end position="104"/>
    </location>
</feature>
<dbReference type="PANTHER" id="PTHR28041:SF1">
    <property type="entry name" value="LARGE RIBOSOMAL SUBUNIT PROTEIN ML59"/>
    <property type="match status" value="1"/>
</dbReference>
<dbReference type="GO" id="GO:0005762">
    <property type="term" value="C:mitochondrial large ribosomal subunit"/>
    <property type="evidence" value="ECO:0007669"/>
    <property type="project" value="InterPro"/>
</dbReference>